<keyword evidence="3" id="KW-1185">Reference proteome</keyword>
<dbReference type="SUPFAM" id="SSF52821">
    <property type="entry name" value="Rhodanese/Cell cycle control phosphatase"/>
    <property type="match status" value="1"/>
</dbReference>
<dbReference type="CDD" id="cd00158">
    <property type="entry name" value="RHOD"/>
    <property type="match status" value="1"/>
</dbReference>
<dbReference type="InterPro" id="IPR001763">
    <property type="entry name" value="Rhodanese-like_dom"/>
</dbReference>
<dbReference type="EMBL" id="MJEH01000025">
    <property type="protein sequence ID" value="OEH92549.1"/>
    <property type="molecule type" value="Genomic_DNA"/>
</dbReference>
<dbReference type="AlphaFoldDB" id="A0A1E5LEP8"/>
<dbReference type="InterPro" id="IPR036873">
    <property type="entry name" value="Rhodanese-like_dom_sf"/>
</dbReference>
<protein>
    <recommendedName>
        <fullName evidence="1">Rhodanese domain-containing protein</fullName>
    </recommendedName>
</protein>
<reference evidence="2 3" key="1">
    <citation type="submission" date="2016-08" db="EMBL/GenBank/DDBJ databases">
        <title>Genome of Bacillus solimangrovi GH2-4.</title>
        <authorList>
            <person name="Lim S."/>
            <person name="Kim B.-C."/>
        </authorList>
    </citation>
    <scope>NUCLEOTIDE SEQUENCE [LARGE SCALE GENOMIC DNA]</scope>
    <source>
        <strain evidence="2 3">GH2-4</strain>
    </source>
</reference>
<dbReference type="OrthoDB" id="9800872at2"/>
<name>A0A1E5LEP8_9BACI</name>
<proteinExistence type="predicted"/>
<accession>A0A1E5LEP8</accession>
<comment type="caution">
    <text evidence="2">The sequence shown here is derived from an EMBL/GenBank/DDBJ whole genome shotgun (WGS) entry which is preliminary data.</text>
</comment>
<evidence type="ECO:0000259" key="1">
    <source>
        <dbReference type="PROSITE" id="PS50206"/>
    </source>
</evidence>
<sequence>MDILINIVLFGLVAWFLFTRFAPVKGMKQITTTDLRGVLKSTSSQLIDVRTQSEFKANHIKRFKNIPLDEVEARLHELSKDREVIVICQSGMRSNKASKLLIKHGFTKVTNVKGGMSAW</sequence>
<feature type="domain" description="Rhodanese" evidence="1">
    <location>
        <begin position="45"/>
        <end position="119"/>
    </location>
</feature>
<dbReference type="FunFam" id="3.40.250.10:FF:000049">
    <property type="entry name" value="Phage shock protein E"/>
    <property type="match status" value="1"/>
</dbReference>
<dbReference type="PROSITE" id="PS50206">
    <property type="entry name" value="RHODANESE_3"/>
    <property type="match status" value="1"/>
</dbReference>
<dbReference type="PANTHER" id="PTHR43031">
    <property type="entry name" value="FAD-DEPENDENT OXIDOREDUCTASE"/>
    <property type="match status" value="1"/>
</dbReference>
<dbReference type="InterPro" id="IPR050229">
    <property type="entry name" value="GlpE_sulfurtransferase"/>
</dbReference>
<dbReference type="RefSeq" id="WP_069717403.1">
    <property type="nucleotide sequence ID" value="NZ_MJEH01000025.1"/>
</dbReference>
<evidence type="ECO:0000313" key="2">
    <source>
        <dbReference type="EMBL" id="OEH92549.1"/>
    </source>
</evidence>
<dbReference type="PANTHER" id="PTHR43031:SF17">
    <property type="entry name" value="SULFURTRANSFERASE YTWF-RELATED"/>
    <property type="match status" value="1"/>
</dbReference>
<dbReference type="STRING" id="1305675.BFG57_15160"/>
<gene>
    <name evidence="2" type="ORF">BFG57_15160</name>
</gene>
<dbReference type="SMART" id="SM00450">
    <property type="entry name" value="RHOD"/>
    <property type="match status" value="1"/>
</dbReference>
<dbReference type="Pfam" id="PF00581">
    <property type="entry name" value="Rhodanese"/>
    <property type="match status" value="1"/>
</dbReference>
<dbReference type="Proteomes" id="UP000095209">
    <property type="component" value="Unassembled WGS sequence"/>
</dbReference>
<dbReference type="Gene3D" id="3.40.250.10">
    <property type="entry name" value="Rhodanese-like domain"/>
    <property type="match status" value="1"/>
</dbReference>
<organism evidence="2 3">
    <name type="scientific">Bacillus solimangrovi</name>
    <dbReference type="NCBI Taxonomy" id="1305675"/>
    <lineage>
        <taxon>Bacteria</taxon>
        <taxon>Bacillati</taxon>
        <taxon>Bacillota</taxon>
        <taxon>Bacilli</taxon>
        <taxon>Bacillales</taxon>
        <taxon>Bacillaceae</taxon>
        <taxon>Bacillus</taxon>
    </lineage>
</organism>
<evidence type="ECO:0000313" key="3">
    <source>
        <dbReference type="Proteomes" id="UP000095209"/>
    </source>
</evidence>